<evidence type="ECO:0000313" key="3">
    <source>
        <dbReference type="Proteomes" id="UP000326950"/>
    </source>
</evidence>
<organism evidence="2 3">
    <name type="scientific">Aspergillus tamarii</name>
    <dbReference type="NCBI Taxonomy" id="41984"/>
    <lineage>
        <taxon>Eukaryota</taxon>
        <taxon>Fungi</taxon>
        <taxon>Dikarya</taxon>
        <taxon>Ascomycota</taxon>
        <taxon>Pezizomycotina</taxon>
        <taxon>Eurotiomycetes</taxon>
        <taxon>Eurotiomycetidae</taxon>
        <taxon>Eurotiales</taxon>
        <taxon>Aspergillaceae</taxon>
        <taxon>Aspergillus</taxon>
        <taxon>Aspergillus subgen. Circumdati</taxon>
    </lineage>
</organism>
<evidence type="ECO:0000313" key="2">
    <source>
        <dbReference type="EMBL" id="KAE8165865.1"/>
    </source>
</evidence>
<name>A0A5N6V4D6_ASPTM</name>
<keyword evidence="1" id="KW-1133">Transmembrane helix</keyword>
<keyword evidence="1" id="KW-0812">Transmembrane</keyword>
<evidence type="ECO:0000256" key="1">
    <source>
        <dbReference type="SAM" id="Phobius"/>
    </source>
</evidence>
<gene>
    <name evidence="2" type="ORF">BDV40DRAFT_256976</name>
</gene>
<protein>
    <submittedName>
        <fullName evidence="2">Uncharacterized protein</fullName>
    </submittedName>
</protein>
<keyword evidence="1" id="KW-0472">Membrane</keyword>
<sequence length="53" mass="5992">MALHYVPKQFLLMHLIAPYPVVAFVARSFLLLSDSSSSLCDQELNLPTTRNRS</sequence>
<dbReference type="Proteomes" id="UP000326950">
    <property type="component" value="Unassembled WGS sequence"/>
</dbReference>
<proteinExistence type="predicted"/>
<dbReference type="AlphaFoldDB" id="A0A5N6V4D6"/>
<reference evidence="2 3" key="1">
    <citation type="submission" date="2019-04" db="EMBL/GenBank/DDBJ databases">
        <title>Friends and foes A comparative genomics study of 23 Aspergillus species from section Flavi.</title>
        <authorList>
            <consortium name="DOE Joint Genome Institute"/>
            <person name="Kjaerbolling I."/>
            <person name="Vesth T."/>
            <person name="Frisvad J.C."/>
            <person name="Nybo J.L."/>
            <person name="Theobald S."/>
            <person name="Kildgaard S."/>
            <person name="Isbrandt T."/>
            <person name="Kuo A."/>
            <person name="Sato A."/>
            <person name="Lyhne E.K."/>
            <person name="Kogle M.E."/>
            <person name="Wiebenga A."/>
            <person name="Kun R.S."/>
            <person name="Lubbers R.J."/>
            <person name="Makela M.R."/>
            <person name="Barry K."/>
            <person name="Chovatia M."/>
            <person name="Clum A."/>
            <person name="Daum C."/>
            <person name="Haridas S."/>
            <person name="He G."/>
            <person name="LaButti K."/>
            <person name="Lipzen A."/>
            <person name="Mondo S."/>
            <person name="Riley R."/>
            <person name="Salamov A."/>
            <person name="Simmons B.A."/>
            <person name="Magnuson J.K."/>
            <person name="Henrissat B."/>
            <person name="Mortensen U.H."/>
            <person name="Larsen T.O."/>
            <person name="Devries R.P."/>
            <person name="Grigoriev I.V."/>
            <person name="Machida M."/>
            <person name="Baker S.E."/>
            <person name="Andersen M.R."/>
        </authorList>
    </citation>
    <scope>NUCLEOTIDE SEQUENCE [LARGE SCALE GENOMIC DNA]</scope>
    <source>
        <strain evidence="2 3">CBS 117626</strain>
    </source>
</reference>
<dbReference type="EMBL" id="ML738597">
    <property type="protein sequence ID" value="KAE8165865.1"/>
    <property type="molecule type" value="Genomic_DNA"/>
</dbReference>
<accession>A0A5N6V4D6</accession>
<feature type="transmembrane region" description="Helical" evidence="1">
    <location>
        <begin position="12"/>
        <end position="32"/>
    </location>
</feature>
<keyword evidence="3" id="KW-1185">Reference proteome</keyword>